<evidence type="ECO:0000313" key="1">
    <source>
        <dbReference type="EMBL" id="SFF19866.1"/>
    </source>
</evidence>
<reference evidence="2" key="1">
    <citation type="submission" date="2016-10" db="EMBL/GenBank/DDBJ databases">
        <authorList>
            <person name="Varghese N."/>
            <person name="Submissions S."/>
        </authorList>
    </citation>
    <scope>NUCLEOTIDE SEQUENCE [LARGE SCALE GENOMIC DNA]</scope>
    <source>
        <strain evidence="2">ATCC 25963</strain>
    </source>
</reference>
<organism evidence="1 2">
    <name type="scientific">Nannocystis exedens</name>
    <dbReference type="NCBI Taxonomy" id="54"/>
    <lineage>
        <taxon>Bacteria</taxon>
        <taxon>Pseudomonadati</taxon>
        <taxon>Myxococcota</taxon>
        <taxon>Polyangia</taxon>
        <taxon>Nannocystales</taxon>
        <taxon>Nannocystaceae</taxon>
        <taxon>Nannocystis</taxon>
    </lineage>
</organism>
<gene>
    <name evidence="1" type="ORF">SAMN02745121_07463</name>
</gene>
<name>A0A1I2GT90_9BACT</name>
<protein>
    <submittedName>
        <fullName evidence="1">Uncharacterized protein</fullName>
    </submittedName>
</protein>
<dbReference type="AlphaFoldDB" id="A0A1I2GT90"/>
<sequence>MAARLDEAAARQAGRTAEAARLAALRALQLLGERHVIVRVQ</sequence>
<dbReference type="RefSeq" id="WP_256254107.1">
    <property type="nucleotide sequence ID" value="NZ_FOMX01000034.1"/>
</dbReference>
<evidence type="ECO:0000313" key="2">
    <source>
        <dbReference type="Proteomes" id="UP000199400"/>
    </source>
</evidence>
<dbReference type="STRING" id="54.SAMN02745121_07463"/>
<proteinExistence type="predicted"/>
<dbReference type="EMBL" id="FOMX01000034">
    <property type="protein sequence ID" value="SFF19866.1"/>
    <property type="molecule type" value="Genomic_DNA"/>
</dbReference>
<keyword evidence="2" id="KW-1185">Reference proteome</keyword>
<accession>A0A1I2GT90</accession>
<dbReference type="Proteomes" id="UP000199400">
    <property type="component" value="Unassembled WGS sequence"/>
</dbReference>